<reference evidence="3" key="1">
    <citation type="journal article" date="2019" name="Int. J. Syst. Evol. Microbiol.">
        <title>The Global Catalogue of Microorganisms (GCM) 10K type strain sequencing project: providing services to taxonomists for standard genome sequencing and annotation.</title>
        <authorList>
            <consortium name="The Broad Institute Genomics Platform"/>
            <consortium name="The Broad Institute Genome Sequencing Center for Infectious Disease"/>
            <person name="Wu L."/>
            <person name="Ma J."/>
        </authorList>
    </citation>
    <scope>NUCLEOTIDE SEQUENCE [LARGE SCALE GENOMIC DNA]</scope>
    <source>
        <strain evidence="3">JCM 17656</strain>
    </source>
</reference>
<organism evidence="2 3">
    <name type="scientific">Streptomyces osmaniensis</name>
    <dbReference type="NCBI Taxonomy" id="593134"/>
    <lineage>
        <taxon>Bacteria</taxon>
        <taxon>Bacillati</taxon>
        <taxon>Actinomycetota</taxon>
        <taxon>Actinomycetes</taxon>
        <taxon>Kitasatosporales</taxon>
        <taxon>Streptomycetaceae</taxon>
        <taxon>Streptomyces</taxon>
    </lineage>
</organism>
<dbReference type="Proteomes" id="UP001500707">
    <property type="component" value="Unassembled WGS sequence"/>
</dbReference>
<evidence type="ECO:0000256" key="1">
    <source>
        <dbReference type="ARBA" id="ARBA00010702"/>
    </source>
</evidence>
<keyword evidence="3" id="KW-1185">Reference proteome</keyword>
<accession>A0ABP6X4F2</accession>
<dbReference type="EMBL" id="BAABCE010000009">
    <property type="protein sequence ID" value="GAA3560834.1"/>
    <property type="molecule type" value="Genomic_DNA"/>
</dbReference>
<dbReference type="PANTHER" id="PTHR16222">
    <property type="entry name" value="ADP-RIBOSYLGLYCOHYDROLASE"/>
    <property type="match status" value="1"/>
</dbReference>
<comment type="caution">
    <text evidence="2">The sequence shown here is derived from an EMBL/GenBank/DDBJ whole genome shotgun (WGS) entry which is preliminary data.</text>
</comment>
<dbReference type="Pfam" id="PF03747">
    <property type="entry name" value="ADP_ribosyl_GH"/>
    <property type="match status" value="1"/>
</dbReference>
<dbReference type="RefSeq" id="WP_346183485.1">
    <property type="nucleotide sequence ID" value="NZ_BAABCE010000009.1"/>
</dbReference>
<name>A0ABP6X4F2_9ACTN</name>
<comment type="similarity">
    <text evidence="1">Belongs to the ADP-ribosylglycohydrolase family.</text>
</comment>
<sequence length="312" mass="32940">MNSADRAIATVVGSAVGDALGAPFEFGPEGAFSARFPEAGIGGEMCGGGGWEPGEATDDTQMAVLVAESLLERGELNLPDIFDRFQRWAAADPKDIGLQTEDVLTNGMPWDLAAAVHFQVNQRAAGNGSLMRASTSAVYFARAGQSATMDAARRIAALTHGDRAAWEGTAVFHELIRRALAGIDPRSTIPDILELIHPDHRQRYATVLAPDWHPDQATEFNGAVWPCLGSAVWALRSTGGFEEAIRAAIDLGGDTDTVAAVTGGLAGALYGPAAIPAHWTEPLHIPLPGFGGRVLRVEDLVDLARRLGTDPD</sequence>
<evidence type="ECO:0000313" key="3">
    <source>
        <dbReference type="Proteomes" id="UP001500707"/>
    </source>
</evidence>
<proteinExistence type="inferred from homology"/>
<dbReference type="InterPro" id="IPR005502">
    <property type="entry name" value="Ribosyl_crysJ1"/>
</dbReference>
<protein>
    <submittedName>
        <fullName evidence="2">ADP-ribosylglycohydrolase family protein</fullName>
    </submittedName>
</protein>
<dbReference type="PANTHER" id="PTHR16222:SF24">
    <property type="entry name" value="ADP-RIBOSYLHYDROLASE ARH3"/>
    <property type="match status" value="1"/>
</dbReference>
<gene>
    <name evidence="2" type="ORF">GCM10022295_48830</name>
</gene>
<dbReference type="InterPro" id="IPR050792">
    <property type="entry name" value="ADP-ribosylglycohydrolase"/>
</dbReference>
<evidence type="ECO:0000313" key="2">
    <source>
        <dbReference type="EMBL" id="GAA3560834.1"/>
    </source>
</evidence>